<dbReference type="Pfam" id="PF01545">
    <property type="entry name" value="Cation_efflux"/>
    <property type="match status" value="2"/>
</dbReference>
<evidence type="ECO:0000256" key="1">
    <source>
        <dbReference type="ARBA" id="ARBA00004141"/>
    </source>
</evidence>
<dbReference type="GO" id="GO:0008324">
    <property type="term" value="F:monoatomic cation transmembrane transporter activity"/>
    <property type="evidence" value="ECO:0007669"/>
    <property type="project" value="InterPro"/>
</dbReference>
<feature type="transmembrane region" description="Helical" evidence="7">
    <location>
        <begin position="146"/>
        <end position="166"/>
    </location>
</feature>
<sequence>MRNNTPPNWHQIEHPVVISLKTARHHLWGNVAVYLGLFIIELLGAHWGHSQALRADAFNNLSGIFSTGLLMTGLFIASRTHDNDLFGAPIALKEQYQLGPRIQQSRFRFETIFTLLAGTIMAAIGLEIIIKGMMTFATHTPLKNPGTVAGLAASFSFIALTILWAFNHYWSRKFNNAALTAASRDTFTDALTSLTTILTILITVSFHLHWFDNVISIGLGLYILNTGAKIFRESSLNLVDYFDPYLENRYQHRIAGLSVVRKVIFLKAHYDGNLIMLRVTISVPSQMTAIEITHLIQTINQIMWQEFGVMETDVMITTNNVEYN</sequence>
<dbReference type="InterPro" id="IPR027469">
    <property type="entry name" value="Cation_efflux_TMD_sf"/>
</dbReference>
<dbReference type="SUPFAM" id="SSF160240">
    <property type="entry name" value="Cation efflux protein cytoplasmic domain-like"/>
    <property type="match status" value="1"/>
</dbReference>
<feature type="transmembrane region" description="Helical" evidence="7">
    <location>
        <begin position="57"/>
        <end position="77"/>
    </location>
</feature>
<feature type="domain" description="Cation efflux protein transmembrane" evidence="8">
    <location>
        <begin position="108"/>
        <end position="239"/>
    </location>
</feature>
<dbReference type="InterPro" id="IPR050291">
    <property type="entry name" value="CDF_Transporter"/>
</dbReference>
<dbReference type="SUPFAM" id="SSF161111">
    <property type="entry name" value="Cation efflux protein transmembrane domain-like"/>
    <property type="match status" value="1"/>
</dbReference>
<name>A0A4Q9Y3L6_9LACO</name>
<evidence type="ECO:0000256" key="2">
    <source>
        <dbReference type="ARBA" id="ARBA00008114"/>
    </source>
</evidence>
<evidence type="ECO:0000313" key="9">
    <source>
        <dbReference type="EMBL" id="TBX44094.1"/>
    </source>
</evidence>
<keyword evidence="5 7" id="KW-1133">Transmembrane helix</keyword>
<evidence type="ECO:0000256" key="5">
    <source>
        <dbReference type="ARBA" id="ARBA00022989"/>
    </source>
</evidence>
<keyword evidence="6 7" id="KW-0472">Membrane</keyword>
<proteinExistence type="inferred from homology"/>
<dbReference type="Gene3D" id="1.20.1510.10">
    <property type="entry name" value="Cation efflux protein transmembrane domain"/>
    <property type="match status" value="1"/>
</dbReference>
<feature type="transmembrane region" description="Helical" evidence="7">
    <location>
        <begin position="111"/>
        <end position="134"/>
    </location>
</feature>
<feature type="transmembrane region" description="Helical" evidence="7">
    <location>
        <begin position="27"/>
        <end position="45"/>
    </location>
</feature>
<dbReference type="PANTHER" id="PTHR43840">
    <property type="entry name" value="MITOCHONDRIAL METAL TRANSPORTER 1-RELATED"/>
    <property type="match status" value="1"/>
</dbReference>
<keyword evidence="3" id="KW-0813">Transport</keyword>
<comment type="caution">
    <text evidence="9">The sequence shown here is derived from an EMBL/GenBank/DDBJ whole genome shotgun (WGS) entry which is preliminary data.</text>
</comment>
<evidence type="ECO:0000259" key="8">
    <source>
        <dbReference type="Pfam" id="PF01545"/>
    </source>
</evidence>
<organism evidence="9 10">
    <name type="scientific">Lactiplantibacillus paraplantarum</name>
    <dbReference type="NCBI Taxonomy" id="60520"/>
    <lineage>
        <taxon>Bacteria</taxon>
        <taxon>Bacillati</taxon>
        <taxon>Bacillota</taxon>
        <taxon>Bacilli</taxon>
        <taxon>Lactobacillales</taxon>
        <taxon>Lactobacillaceae</taxon>
        <taxon>Lactiplantibacillus</taxon>
    </lineage>
</organism>
<dbReference type="PANTHER" id="PTHR43840:SF50">
    <property type="entry name" value="MANGANESE EFFLUX SYSTEM PROTEIN MNES"/>
    <property type="match status" value="1"/>
</dbReference>
<gene>
    <name evidence="9" type="ORF">EUZ87_06675</name>
</gene>
<dbReference type="GO" id="GO:0016020">
    <property type="term" value="C:membrane"/>
    <property type="evidence" value="ECO:0007669"/>
    <property type="project" value="UniProtKB-SubCell"/>
</dbReference>
<feature type="transmembrane region" description="Helical" evidence="7">
    <location>
        <begin position="187"/>
        <end position="208"/>
    </location>
</feature>
<keyword evidence="4 7" id="KW-0812">Transmembrane</keyword>
<dbReference type="InterPro" id="IPR058533">
    <property type="entry name" value="Cation_efflux_TM"/>
</dbReference>
<accession>A0A4Q9Y3L6</accession>
<evidence type="ECO:0000256" key="6">
    <source>
        <dbReference type="ARBA" id="ARBA00023136"/>
    </source>
</evidence>
<dbReference type="AlphaFoldDB" id="A0A4Q9Y3L6"/>
<comment type="subcellular location">
    <subcellularLocation>
        <location evidence="1">Membrane</location>
        <topology evidence="1">Multi-pass membrane protein</topology>
    </subcellularLocation>
</comment>
<dbReference type="Proteomes" id="UP000292648">
    <property type="component" value="Unassembled WGS sequence"/>
</dbReference>
<dbReference type="EMBL" id="SEHH01000055">
    <property type="protein sequence ID" value="TBX44094.1"/>
    <property type="molecule type" value="Genomic_DNA"/>
</dbReference>
<evidence type="ECO:0000256" key="3">
    <source>
        <dbReference type="ARBA" id="ARBA00022448"/>
    </source>
</evidence>
<evidence type="ECO:0000256" key="7">
    <source>
        <dbReference type="SAM" id="Phobius"/>
    </source>
</evidence>
<evidence type="ECO:0000256" key="4">
    <source>
        <dbReference type="ARBA" id="ARBA00022692"/>
    </source>
</evidence>
<protein>
    <recommendedName>
        <fullName evidence="8">Cation efflux protein transmembrane domain-containing protein</fullName>
    </recommendedName>
</protein>
<comment type="similarity">
    <text evidence="2">Belongs to the cation diffusion facilitator (CDF) transporter (TC 2.A.4) family.</text>
</comment>
<evidence type="ECO:0000313" key="10">
    <source>
        <dbReference type="Proteomes" id="UP000292648"/>
    </source>
</evidence>
<dbReference type="InterPro" id="IPR036837">
    <property type="entry name" value="Cation_efflux_CTD_sf"/>
</dbReference>
<feature type="domain" description="Cation efflux protein transmembrane" evidence="8">
    <location>
        <begin position="31"/>
        <end position="84"/>
    </location>
</feature>
<reference evidence="9 10" key="1">
    <citation type="submission" date="2019-01" db="EMBL/GenBank/DDBJ databases">
        <title>Draft genome sequence of Lactobacillus paraplantarum OSY-TC318, a Producer of the novel lantibiotic Paraplantaracin TC318.</title>
        <authorList>
            <person name="Hussein W.E."/>
            <person name="Huang E."/>
            <person name="Yousef A.E."/>
        </authorList>
    </citation>
    <scope>NUCLEOTIDE SEQUENCE [LARGE SCALE GENOMIC DNA]</scope>
    <source>
        <strain evidence="9 10">OSY-TC318</strain>
    </source>
</reference>